<evidence type="ECO:0000313" key="4">
    <source>
        <dbReference type="Proteomes" id="UP000019199"/>
    </source>
</evidence>
<sequence>MRVMSGVLEGSNVNAVAAMSDMIASARRFEMQMKVISSVDDNAGRANQLLSMS</sequence>
<keyword evidence="3" id="KW-0282">Flagellum</keyword>
<dbReference type="EMBL" id="CBWN010000193">
    <property type="protein sequence ID" value="CDL30483.1"/>
    <property type="molecule type" value="Genomic_DNA"/>
</dbReference>
<dbReference type="Proteomes" id="UP000019199">
    <property type="component" value="Unassembled WGS sequence"/>
</dbReference>
<reference evidence="3 4" key="1">
    <citation type="submission" date="2013-10" db="EMBL/GenBank/DDBJ databases">
        <title>Antibiotic resistance diversity of beta-lactamase producers in the General Hospital Vienna.</title>
        <authorList>
            <person name="Barisic I."/>
            <person name="Mitteregger D."/>
            <person name="Hirschl A.M."/>
            <person name="Noehammer C."/>
            <person name="Wiesinger-Mayr H."/>
        </authorList>
    </citation>
    <scope>NUCLEOTIDE SEQUENCE [LARGE SCALE GENOMIC DNA]</scope>
    <source>
        <strain evidence="3 4">ISC7</strain>
    </source>
</reference>
<evidence type="ECO:0000256" key="1">
    <source>
        <dbReference type="ARBA" id="ARBA00009677"/>
    </source>
</evidence>
<keyword evidence="3" id="KW-0969">Cilium</keyword>
<organism evidence="3 4">
    <name type="scientific">Escherichia coli ISC7</name>
    <dbReference type="NCBI Taxonomy" id="1432555"/>
    <lineage>
        <taxon>Bacteria</taxon>
        <taxon>Pseudomonadati</taxon>
        <taxon>Pseudomonadota</taxon>
        <taxon>Gammaproteobacteria</taxon>
        <taxon>Enterobacterales</taxon>
        <taxon>Enterobacteriaceae</taxon>
        <taxon>Escherichia</taxon>
    </lineage>
</organism>
<dbReference type="AlphaFoldDB" id="W1F9X1"/>
<proteinExistence type="inferred from homology"/>
<accession>W1F9X1</accession>
<name>W1F9X1_ECOLX</name>
<dbReference type="Pfam" id="PF06429">
    <property type="entry name" value="Flg_bbr_C"/>
    <property type="match status" value="1"/>
</dbReference>
<evidence type="ECO:0000259" key="2">
    <source>
        <dbReference type="Pfam" id="PF06429"/>
    </source>
</evidence>
<feature type="domain" description="Flagellar basal-body/hook protein C-terminal" evidence="2">
    <location>
        <begin position="4"/>
        <end position="49"/>
    </location>
</feature>
<comment type="similarity">
    <text evidence="1">Belongs to the flagella basal body rod proteins family.</text>
</comment>
<dbReference type="InterPro" id="IPR010930">
    <property type="entry name" value="Flg_bb/hook_C_dom"/>
</dbReference>
<comment type="caution">
    <text evidence="3">The sequence shown here is derived from an EMBL/GenBank/DDBJ whole genome shotgun (WGS) entry which is preliminary data.</text>
</comment>
<keyword evidence="3" id="KW-0966">Cell projection</keyword>
<protein>
    <submittedName>
        <fullName evidence="3">Flagellar basal-body rod protein FlgF</fullName>
    </submittedName>
</protein>
<evidence type="ECO:0000313" key="3">
    <source>
        <dbReference type="EMBL" id="CDL30483.1"/>
    </source>
</evidence>